<organism evidence="2 3">
    <name type="scientific">Saccharothrix coeruleofusca</name>
    <dbReference type="NCBI Taxonomy" id="33919"/>
    <lineage>
        <taxon>Bacteria</taxon>
        <taxon>Bacillati</taxon>
        <taxon>Actinomycetota</taxon>
        <taxon>Actinomycetes</taxon>
        <taxon>Pseudonocardiales</taxon>
        <taxon>Pseudonocardiaceae</taxon>
        <taxon>Saccharothrix</taxon>
    </lineage>
</organism>
<name>A0A918AMH5_9PSEU</name>
<evidence type="ECO:0000256" key="1">
    <source>
        <dbReference type="SAM" id="Phobius"/>
    </source>
</evidence>
<keyword evidence="1" id="KW-1133">Transmembrane helix</keyword>
<dbReference type="RefSeq" id="WP_189224042.1">
    <property type="nucleotide sequence ID" value="NZ_BMRG01000005.1"/>
</dbReference>
<feature type="transmembrane region" description="Helical" evidence="1">
    <location>
        <begin position="90"/>
        <end position="110"/>
    </location>
</feature>
<keyword evidence="1" id="KW-0472">Membrane</keyword>
<sequence>MTQPPPPHDPYQGQVRPVQPQQFDQRFGGQFPGFPGQMRGVDQYTTSVPRPGAVVAAFALWLLAALSWPLGTVVRALAEGDALTGFGPVMTLFGTSCLAVGGVWGAVAFLKGGYQARLGLCGGALVIGFLGVGAVVLAARDGAEPLSWVVIVLRLVLPAVAAVLSFLPGTRAYFAGNLG</sequence>
<evidence type="ECO:0000313" key="3">
    <source>
        <dbReference type="Proteomes" id="UP000639606"/>
    </source>
</evidence>
<feature type="transmembrane region" description="Helical" evidence="1">
    <location>
        <begin position="52"/>
        <end position="70"/>
    </location>
</feature>
<keyword evidence="1" id="KW-0812">Transmembrane</keyword>
<dbReference type="EMBL" id="BMRG01000005">
    <property type="protein sequence ID" value="GGP57118.1"/>
    <property type="molecule type" value="Genomic_DNA"/>
</dbReference>
<comment type="caution">
    <text evidence="2">The sequence shown here is derived from an EMBL/GenBank/DDBJ whole genome shotgun (WGS) entry which is preliminary data.</text>
</comment>
<reference evidence="2" key="1">
    <citation type="journal article" date="2014" name="Int. J. Syst. Evol. Microbiol.">
        <title>Complete genome sequence of Corynebacterium casei LMG S-19264T (=DSM 44701T), isolated from a smear-ripened cheese.</title>
        <authorList>
            <consortium name="US DOE Joint Genome Institute (JGI-PGF)"/>
            <person name="Walter F."/>
            <person name="Albersmeier A."/>
            <person name="Kalinowski J."/>
            <person name="Ruckert C."/>
        </authorList>
    </citation>
    <scope>NUCLEOTIDE SEQUENCE</scope>
    <source>
        <strain evidence="2">JCM 3313</strain>
    </source>
</reference>
<feature type="transmembrane region" description="Helical" evidence="1">
    <location>
        <begin position="117"/>
        <end position="139"/>
    </location>
</feature>
<dbReference type="AlphaFoldDB" id="A0A918AMH5"/>
<protein>
    <submittedName>
        <fullName evidence="2">Uncharacterized protein</fullName>
    </submittedName>
</protein>
<gene>
    <name evidence="2" type="ORF">GCM10010185_31820</name>
</gene>
<proteinExistence type="predicted"/>
<keyword evidence="3" id="KW-1185">Reference proteome</keyword>
<feature type="transmembrane region" description="Helical" evidence="1">
    <location>
        <begin position="145"/>
        <end position="167"/>
    </location>
</feature>
<reference evidence="2" key="2">
    <citation type="submission" date="2020-09" db="EMBL/GenBank/DDBJ databases">
        <authorList>
            <person name="Sun Q."/>
            <person name="Ohkuma M."/>
        </authorList>
    </citation>
    <scope>NUCLEOTIDE SEQUENCE</scope>
    <source>
        <strain evidence="2">JCM 3313</strain>
    </source>
</reference>
<dbReference type="Proteomes" id="UP000639606">
    <property type="component" value="Unassembled WGS sequence"/>
</dbReference>
<evidence type="ECO:0000313" key="2">
    <source>
        <dbReference type="EMBL" id="GGP57118.1"/>
    </source>
</evidence>
<accession>A0A918AMH5</accession>